<dbReference type="AlphaFoldDB" id="A0A4P8XPU7"/>
<feature type="binding site" evidence="7">
    <location>
        <begin position="3"/>
        <end position="14"/>
    </location>
    <ligand>
        <name>NAD(+)</name>
        <dbReference type="ChEBI" id="CHEBI:57540"/>
    </ligand>
</feature>
<dbReference type="Proteomes" id="UP000300879">
    <property type="component" value="Chromosome"/>
</dbReference>
<evidence type="ECO:0000259" key="8">
    <source>
        <dbReference type="Pfam" id="PF01232"/>
    </source>
</evidence>
<evidence type="ECO:0000256" key="6">
    <source>
        <dbReference type="ARBA" id="ARBA00048615"/>
    </source>
</evidence>
<sequence>MKAVHFGAGNIGRGFIGHMLSASDYEVCFVARNQKQIALLQKRQEYPITLANDEQDTTLVSNVTAISIHEEEHVAAEIASAAIITTAVGVNALKDIARSIAQGISLRLQQKVSQPLHIIACENAIAGSTRLKKHVYPLLSEAERQQADTCISFPNAAVDRIVPLQKHQDPLQVTVEPFFEWVIHRPALLEGFREIKGVHYVDSLEPYIERKMFTVNTGHCCAAYLGSLQGFTTIRQAMKDPQLVSQVRQVMNETGQLITTKHGFNAKQHQQYIDAILARFANPHLSDKVTRVGRSPLRKLSPNDRLVRPLLQAYDAGIETPGLQAAIAAALMFHDPADKEAVALQQRIAEHGVSKVIHEHMGIHPDHPVHKQLLAAYEELKSHTADEIIAT</sequence>
<accession>A0A4P8XPU7</accession>
<dbReference type="InterPro" id="IPR000669">
    <property type="entry name" value="Mannitol_DH"/>
</dbReference>
<evidence type="ECO:0000256" key="3">
    <source>
        <dbReference type="ARBA" id="ARBA00016219"/>
    </source>
</evidence>
<dbReference type="Pfam" id="PF08125">
    <property type="entry name" value="Mannitol_dh_C"/>
    <property type="match status" value="1"/>
</dbReference>
<dbReference type="PROSITE" id="PS00974">
    <property type="entry name" value="MANNITOL_DHGENASE"/>
    <property type="match status" value="1"/>
</dbReference>
<evidence type="ECO:0000259" key="9">
    <source>
        <dbReference type="Pfam" id="PF08125"/>
    </source>
</evidence>
<dbReference type="OrthoDB" id="271711at2"/>
<feature type="domain" description="Mannitol dehydrogenase C-terminal" evidence="9">
    <location>
        <begin position="204"/>
        <end position="380"/>
    </location>
</feature>
<dbReference type="RefSeq" id="WP_138226535.1">
    <property type="nucleotide sequence ID" value="NZ_CP040396.1"/>
</dbReference>
<dbReference type="PANTHER" id="PTHR30524:SF0">
    <property type="entry name" value="ALTRONATE OXIDOREDUCTASE-RELATED"/>
    <property type="match status" value="1"/>
</dbReference>
<dbReference type="Gene3D" id="3.40.50.720">
    <property type="entry name" value="NAD(P)-binding Rossmann-like Domain"/>
    <property type="match status" value="1"/>
</dbReference>
<name>A0A4P8XPU7_9BACL</name>
<evidence type="ECO:0000256" key="4">
    <source>
        <dbReference type="ARBA" id="ARBA00023002"/>
    </source>
</evidence>
<dbReference type="EMBL" id="CP040396">
    <property type="protein sequence ID" value="QCT03701.1"/>
    <property type="molecule type" value="Genomic_DNA"/>
</dbReference>
<dbReference type="EC" id="1.1.1.17" evidence="2 7"/>
<dbReference type="InterPro" id="IPR013131">
    <property type="entry name" value="Mannitol_DH_N"/>
</dbReference>
<dbReference type="NCBIfam" id="NF002652">
    <property type="entry name" value="PRK02318.2-5"/>
    <property type="match status" value="1"/>
</dbReference>
<evidence type="ECO:0000256" key="5">
    <source>
        <dbReference type="ARBA" id="ARBA00023027"/>
    </source>
</evidence>
<dbReference type="NCBIfam" id="NF002649">
    <property type="entry name" value="PRK02318.2-1"/>
    <property type="match status" value="1"/>
</dbReference>
<evidence type="ECO:0000256" key="2">
    <source>
        <dbReference type="ARBA" id="ARBA00012939"/>
    </source>
</evidence>
<dbReference type="PRINTS" id="PR00084">
    <property type="entry name" value="MTLDHDRGNASE"/>
</dbReference>
<comment type="similarity">
    <text evidence="1 7">Belongs to the mannitol dehydrogenase family.</text>
</comment>
<evidence type="ECO:0000313" key="11">
    <source>
        <dbReference type="Proteomes" id="UP000300879"/>
    </source>
</evidence>
<dbReference type="SUPFAM" id="SSF48179">
    <property type="entry name" value="6-phosphogluconate dehydrogenase C-terminal domain-like"/>
    <property type="match status" value="1"/>
</dbReference>
<keyword evidence="4 7" id="KW-0560">Oxidoreductase</keyword>
<dbReference type="SUPFAM" id="SSF51735">
    <property type="entry name" value="NAD(P)-binding Rossmann-fold domains"/>
    <property type="match status" value="1"/>
</dbReference>
<dbReference type="InterPro" id="IPR008927">
    <property type="entry name" value="6-PGluconate_DH-like_C_sf"/>
</dbReference>
<feature type="domain" description="Mannitol dehydrogenase N-terminal" evidence="8">
    <location>
        <begin position="1"/>
        <end position="191"/>
    </location>
</feature>
<dbReference type="NCBIfam" id="NF002646">
    <property type="entry name" value="PRK02318.1-2"/>
    <property type="match status" value="1"/>
</dbReference>
<evidence type="ECO:0000256" key="1">
    <source>
        <dbReference type="ARBA" id="ARBA00006541"/>
    </source>
</evidence>
<dbReference type="InterPro" id="IPR036291">
    <property type="entry name" value="NAD(P)-bd_dom_sf"/>
</dbReference>
<comment type="catalytic activity">
    <reaction evidence="6 7">
        <text>D-mannitol 1-phosphate + NAD(+) = beta-D-fructose 6-phosphate + NADH + H(+)</text>
        <dbReference type="Rhea" id="RHEA:19661"/>
        <dbReference type="ChEBI" id="CHEBI:15378"/>
        <dbReference type="ChEBI" id="CHEBI:57540"/>
        <dbReference type="ChEBI" id="CHEBI:57634"/>
        <dbReference type="ChEBI" id="CHEBI:57945"/>
        <dbReference type="ChEBI" id="CHEBI:61381"/>
        <dbReference type="EC" id="1.1.1.17"/>
    </reaction>
</comment>
<organism evidence="10 11">
    <name type="scientific">Paenibacillus algicola</name>
    <dbReference type="NCBI Taxonomy" id="2565926"/>
    <lineage>
        <taxon>Bacteria</taxon>
        <taxon>Bacillati</taxon>
        <taxon>Bacillota</taxon>
        <taxon>Bacilli</taxon>
        <taxon>Bacillales</taxon>
        <taxon>Paenibacillaceae</taxon>
        <taxon>Paenibacillus</taxon>
    </lineage>
</organism>
<dbReference type="GO" id="GO:0019592">
    <property type="term" value="P:mannitol catabolic process"/>
    <property type="evidence" value="ECO:0007669"/>
    <property type="project" value="TreeGrafter"/>
</dbReference>
<dbReference type="GO" id="GO:0008926">
    <property type="term" value="F:mannitol-1-phosphate 5-dehydrogenase activity"/>
    <property type="evidence" value="ECO:0007669"/>
    <property type="project" value="UniProtKB-UniRule"/>
</dbReference>
<dbReference type="InterPro" id="IPR023028">
    <property type="entry name" value="Mannitol_1_phos_5_DH"/>
</dbReference>
<dbReference type="Gene3D" id="1.10.1040.10">
    <property type="entry name" value="N-(1-d-carboxylethyl)-l-norvaline Dehydrogenase, domain 2"/>
    <property type="match status" value="1"/>
</dbReference>
<protein>
    <recommendedName>
        <fullName evidence="3 7">Mannitol-1-phosphate 5-dehydrogenase</fullName>
        <ecNumber evidence="2 7">1.1.1.17</ecNumber>
    </recommendedName>
</protein>
<dbReference type="PANTHER" id="PTHR30524">
    <property type="entry name" value="MANNITOL-1-PHOSPHATE 5-DEHYDROGENASE"/>
    <property type="match status" value="1"/>
</dbReference>
<dbReference type="NCBIfam" id="NF002647">
    <property type="entry name" value="PRK02318.1-3"/>
    <property type="match status" value="1"/>
</dbReference>
<proteinExistence type="inferred from homology"/>
<gene>
    <name evidence="7" type="primary">mtlD</name>
    <name evidence="10" type="ORF">E6C60_2990</name>
</gene>
<dbReference type="HAMAP" id="MF_00196">
    <property type="entry name" value="Mannitol_dehydrog"/>
    <property type="match status" value="1"/>
</dbReference>
<reference evidence="10 11" key="1">
    <citation type="submission" date="2019-05" db="EMBL/GenBank/DDBJ databases">
        <authorList>
            <person name="Chen C."/>
        </authorList>
    </citation>
    <scope>NUCLEOTIDE SEQUENCE [LARGE SCALE GENOMIC DNA]</scope>
    <source>
        <strain evidence="10 11">HB172198</strain>
    </source>
</reference>
<dbReference type="KEGG" id="palo:E6C60_2990"/>
<dbReference type="InterPro" id="IPR013328">
    <property type="entry name" value="6PGD_dom2"/>
</dbReference>
<dbReference type="GO" id="GO:0005829">
    <property type="term" value="C:cytosol"/>
    <property type="evidence" value="ECO:0007669"/>
    <property type="project" value="TreeGrafter"/>
</dbReference>
<dbReference type="InterPro" id="IPR023027">
    <property type="entry name" value="Mannitol_DH_CS"/>
</dbReference>
<dbReference type="InterPro" id="IPR013118">
    <property type="entry name" value="Mannitol_DH_C"/>
</dbReference>
<keyword evidence="11" id="KW-1185">Reference proteome</keyword>
<keyword evidence="5 7" id="KW-0520">NAD</keyword>
<evidence type="ECO:0000313" key="10">
    <source>
        <dbReference type="EMBL" id="QCT03701.1"/>
    </source>
</evidence>
<dbReference type="Pfam" id="PF01232">
    <property type="entry name" value="Mannitol_dh"/>
    <property type="match status" value="1"/>
</dbReference>
<evidence type="ECO:0000256" key="7">
    <source>
        <dbReference type="HAMAP-Rule" id="MF_00196"/>
    </source>
</evidence>